<dbReference type="GO" id="GO:0045944">
    <property type="term" value="P:positive regulation of transcription by RNA polymerase II"/>
    <property type="evidence" value="ECO:0007669"/>
    <property type="project" value="TreeGrafter"/>
</dbReference>
<dbReference type="GO" id="GO:0000976">
    <property type="term" value="F:transcription cis-regulatory region binding"/>
    <property type="evidence" value="ECO:0007669"/>
    <property type="project" value="TreeGrafter"/>
</dbReference>
<feature type="compositionally biased region" description="Acidic residues" evidence="3">
    <location>
        <begin position="91"/>
        <end position="100"/>
    </location>
</feature>
<dbReference type="Pfam" id="PF00172">
    <property type="entry name" value="Zn_clus"/>
    <property type="match status" value="1"/>
</dbReference>
<dbReference type="InterPro" id="IPR001138">
    <property type="entry name" value="Zn2Cys6_DnaBD"/>
</dbReference>
<organism evidence="5 6">
    <name type="scientific">Zalerion maritima</name>
    <dbReference type="NCBI Taxonomy" id="339359"/>
    <lineage>
        <taxon>Eukaryota</taxon>
        <taxon>Fungi</taxon>
        <taxon>Dikarya</taxon>
        <taxon>Ascomycota</taxon>
        <taxon>Pezizomycotina</taxon>
        <taxon>Sordariomycetes</taxon>
        <taxon>Lulworthiomycetidae</taxon>
        <taxon>Lulworthiales</taxon>
        <taxon>Lulworthiaceae</taxon>
        <taxon>Zalerion</taxon>
    </lineage>
</organism>
<proteinExistence type="predicted"/>
<dbReference type="GO" id="GO:0005634">
    <property type="term" value="C:nucleus"/>
    <property type="evidence" value="ECO:0007669"/>
    <property type="project" value="UniProtKB-SubCell"/>
</dbReference>
<dbReference type="CDD" id="cd00067">
    <property type="entry name" value="GAL4"/>
    <property type="match status" value="1"/>
</dbReference>
<evidence type="ECO:0000256" key="3">
    <source>
        <dbReference type="SAM" id="MobiDB-lite"/>
    </source>
</evidence>
<feature type="compositionally biased region" description="Polar residues" evidence="3">
    <location>
        <begin position="81"/>
        <end position="90"/>
    </location>
</feature>
<evidence type="ECO:0000313" key="5">
    <source>
        <dbReference type="EMBL" id="KAJ2903904.1"/>
    </source>
</evidence>
<dbReference type="Gene3D" id="4.10.240.10">
    <property type="entry name" value="Zn(2)-C6 fungal-type DNA-binding domain"/>
    <property type="match status" value="1"/>
</dbReference>
<dbReference type="PANTHER" id="PTHR37534:SF15">
    <property type="entry name" value="ZN(II)2CYS6 TRANSCRIPTION FACTOR (EUROFUNG)"/>
    <property type="match status" value="1"/>
</dbReference>
<name>A0AAD5RTQ5_9PEZI</name>
<dbReference type="Proteomes" id="UP001201980">
    <property type="component" value="Unassembled WGS sequence"/>
</dbReference>
<feature type="domain" description="Zn(2)-C6 fungal-type" evidence="4">
    <location>
        <begin position="1"/>
        <end position="44"/>
    </location>
</feature>
<feature type="compositionally biased region" description="Low complexity" evidence="3">
    <location>
        <begin position="174"/>
        <end position="185"/>
    </location>
</feature>
<comment type="caution">
    <text evidence="5">The sequence shown here is derived from an EMBL/GenBank/DDBJ whole genome shotgun (WGS) entry which is preliminary data.</text>
</comment>
<dbReference type="InterPro" id="IPR021858">
    <property type="entry name" value="Fun_TF"/>
</dbReference>
<keyword evidence="2" id="KW-0539">Nucleus</keyword>
<feature type="region of interest" description="Disordered" evidence="3">
    <location>
        <begin position="151"/>
        <end position="185"/>
    </location>
</feature>
<dbReference type="Pfam" id="PF11951">
    <property type="entry name" value="Fungal_trans_2"/>
    <property type="match status" value="1"/>
</dbReference>
<comment type="subcellular location">
    <subcellularLocation>
        <location evidence="1">Nucleus</location>
    </subcellularLocation>
</comment>
<gene>
    <name evidence="5" type="ORF">MKZ38_009190</name>
</gene>
<dbReference type="SUPFAM" id="SSF57701">
    <property type="entry name" value="Zn2/Cys6 DNA-binding domain"/>
    <property type="match status" value="1"/>
</dbReference>
<evidence type="ECO:0000313" key="6">
    <source>
        <dbReference type="Proteomes" id="UP001201980"/>
    </source>
</evidence>
<sequence length="746" mass="81844">MNYRLSCRLHVLKKKCDEGRPQCSRCAERGHSCIYEAVKPRQRRKRIDGPSTTSASSSAAPTSASTVSTSASSSVGKITRVPTQSASPEQWSEDQYEEESAGCGAESITSDMVSPVEGSFETGNMFAFDTGLDVPLTSPLAAGTFDFSNTEMGVDRSDENGEDEPPQTTSVPETSMAMVSSTSSSDSPYIASNPIMDLHFPCFFEFVDRPNRRALVDHFCNVMSHLIVFREERGNPFQQLILPLSHRSKPVMNALCALASAHLEYRGIQNPESSMHFHNMAIQGLAKLIEHDNKSNRNELLAAIILMVYYEVLVQKGRSNIIDGHLKGAMTIIDSAPTASDPTGMFLERAFRFYDVIAALSFGTAPLSSAPAAGYLAPFPPVEDSDLSALSNVDTLLGLATTLWPMMHRLSTLFSLKAELENAVASKQSSKAAVIRTELETTASTIEVALKQWQPVLPHAVDLPAKEEDMTEEQARLLSALNNALAYRHSALVYLYRTVHGYPRGHHLVQTHAHVSLTHCVATVSHAGPMGALLWPLFAAACEAISDSDRTMARTSFAAVERRQGMTNIGRAWEIVQEVWRRADALATTPGSPGPTFSATKDRSASHLWRRGVSNRAGALFSTWTSIFGFCFPRWYYAFWDMIKDTGKNGQAKLLSKFEVHDQEIYPQVKVIIQGSVGRAGAPCSMISFPSTFHRTSSATRMCISVPTATGTMMGLGDVAKGYGFCYQVFVFSNREEDRDHPAMLR</sequence>
<dbReference type="GO" id="GO:0008270">
    <property type="term" value="F:zinc ion binding"/>
    <property type="evidence" value="ECO:0007669"/>
    <property type="project" value="InterPro"/>
</dbReference>
<reference evidence="5" key="1">
    <citation type="submission" date="2022-07" db="EMBL/GenBank/DDBJ databases">
        <title>Draft genome sequence of Zalerion maritima ATCC 34329, a (micro)plastics degrading marine fungus.</title>
        <authorList>
            <person name="Paco A."/>
            <person name="Goncalves M.F.M."/>
            <person name="Rocha-Santos T.A.P."/>
            <person name="Alves A."/>
        </authorList>
    </citation>
    <scope>NUCLEOTIDE SEQUENCE</scope>
    <source>
        <strain evidence="5">ATCC 34329</strain>
    </source>
</reference>
<dbReference type="InterPro" id="IPR036864">
    <property type="entry name" value="Zn2-C6_fun-type_DNA-bd_sf"/>
</dbReference>
<evidence type="ECO:0000256" key="1">
    <source>
        <dbReference type="ARBA" id="ARBA00004123"/>
    </source>
</evidence>
<accession>A0AAD5RTQ5</accession>
<dbReference type="PANTHER" id="PTHR37534">
    <property type="entry name" value="TRANSCRIPTIONAL ACTIVATOR PROTEIN UGA3"/>
    <property type="match status" value="1"/>
</dbReference>
<dbReference type="AlphaFoldDB" id="A0AAD5RTQ5"/>
<feature type="region of interest" description="Disordered" evidence="3">
    <location>
        <begin position="39"/>
        <end position="105"/>
    </location>
</feature>
<dbReference type="EMBL" id="JAKWBI020000068">
    <property type="protein sequence ID" value="KAJ2903904.1"/>
    <property type="molecule type" value="Genomic_DNA"/>
</dbReference>
<dbReference type="SMART" id="SM00066">
    <property type="entry name" value="GAL4"/>
    <property type="match status" value="1"/>
</dbReference>
<evidence type="ECO:0000259" key="4">
    <source>
        <dbReference type="SMART" id="SM00066"/>
    </source>
</evidence>
<protein>
    <recommendedName>
        <fullName evidence="4">Zn(2)-C6 fungal-type domain-containing protein</fullName>
    </recommendedName>
</protein>
<feature type="compositionally biased region" description="Low complexity" evidence="3">
    <location>
        <begin position="50"/>
        <end position="75"/>
    </location>
</feature>
<dbReference type="CDD" id="cd12148">
    <property type="entry name" value="fungal_TF_MHR"/>
    <property type="match status" value="1"/>
</dbReference>
<evidence type="ECO:0000256" key="2">
    <source>
        <dbReference type="ARBA" id="ARBA00023242"/>
    </source>
</evidence>
<keyword evidence="6" id="KW-1185">Reference proteome</keyword>
<dbReference type="GO" id="GO:0000981">
    <property type="term" value="F:DNA-binding transcription factor activity, RNA polymerase II-specific"/>
    <property type="evidence" value="ECO:0007669"/>
    <property type="project" value="InterPro"/>
</dbReference>